<dbReference type="SUPFAM" id="SSF48613">
    <property type="entry name" value="Heme oxygenase-like"/>
    <property type="match status" value="1"/>
</dbReference>
<evidence type="ECO:0000256" key="1">
    <source>
        <dbReference type="ARBA" id="ARBA00006134"/>
    </source>
</evidence>
<evidence type="ECO:0000313" key="9">
    <source>
        <dbReference type="Proteomes" id="UP000516260"/>
    </source>
</evidence>
<dbReference type="PANTHER" id="PTHR10720:SF2">
    <property type="entry name" value="HEME OXYGENASE 2"/>
    <property type="match status" value="1"/>
</dbReference>
<evidence type="ECO:0000256" key="7">
    <source>
        <dbReference type="ARBA" id="ARBA00023004"/>
    </source>
</evidence>
<dbReference type="InterPro" id="IPR002051">
    <property type="entry name" value="Haem_Oase"/>
</dbReference>
<dbReference type="PRINTS" id="PR00088">
    <property type="entry name" value="HAEMOXYGNASE"/>
</dbReference>
<dbReference type="PROSITE" id="PS00593">
    <property type="entry name" value="HEME_OXYGENASE"/>
    <property type="match status" value="1"/>
</dbReference>
<comment type="caution">
    <text evidence="8">The sequence shown here is derived from an EMBL/GenBank/DDBJ whole genome shotgun (WGS) entry which is preliminary data.</text>
</comment>
<dbReference type="GO" id="GO:0004392">
    <property type="term" value="F:heme oxygenase (decyclizing) activity"/>
    <property type="evidence" value="ECO:0007669"/>
    <property type="project" value="UniProtKB-EC"/>
</dbReference>
<dbReference type="AlphaFoldDB" id="A0A4Z2BZK5"/>
<dbReference type="GO" id="GO:0042167">
    <property type="term" value="P:heme catabolic process"/>
    <property type="evidence" value="ECO:0007669"/>
    <property type="project" value="TreeGrafter"/>
</dbReference>
<dbReference type="InterPro" id="IPR018207">
    <property type="entry name" value="Haem_oxygenase_CS"/>
</dbReference>
<keyword evidence="5" id="KW-0677">Repeat</keyword>
<keyword evidence="7" id="KW-0408">Iron</keyword>
<dbReference type="GO" id="GO:0046872">
    <property type="term" value="F:metal ion binding"/>
    <property type="evidence" value="ECO:0007669"/>
    <property type="project" value="UniProtKB-KW"/>
</dbReference>
<evidence type="ECO:0000256" key="5">
    <source>
        <dbReference type="ARBA" id="ARBA00022737"/>
    </source>
</evidence>
<dbReference type="EMBL" id="SWLE01000008">
    <property type="protein sequence ID" value="TNM97402.1"/>
    <property type="molecule type" value="Genomic_DNA"/>
</dbReference>
<gene>
    <name evidence="8" type="ORF">fugu_015558</name>
</gene>
<dbReference type="GO" id="GO:0020037">
    <property type="term" value="F:heme binding"/>
    <property type="evidence" value="ECO:0007669"/>
    <property type="project" value="TreeGrafter"/>
</dbReference>
<evidence type="ECO:0000256" key="4">
    <source>
        <dbReference type="ARBA" id="ARBA00022723"/>
    </source>
</evidence>
<dbReference type="Proteomes" id="UP000516260">
    <property type="component" value="Chromosome 16"/>
</dbReference>
<organism evidence="8 9">
    <name type="scientific">Takifugu bimaculatus</name>
    <dbReference type="NCBI Taxonomy" id="433685"/>
    <lineage>
        <taxon>Eukaryota</taxon>
        <taxon>Metazoa</taxon>
        <taxon>Chordata</taxon>
        <taxon>Craniata</taxon>
        <taxon>Vertebrata</taxon>
        <taxon>Euteleostomi</taxon>
        <taxon>Actinopterygii</taxon>
        <taxon>Neopterygii</taxon>
        <taxon>Teleostei</taxon>
        <taxon>Neoteleostei</taxon>
        <taxon>Acanthomorphata</taxon>
        <taxon>Eupercaria</taxon>
        <taxon>Tetraodontiformes</taxon>
        <taxon>Tetradontoidea</taxon>
        <taxon>Tetraodontidae</taxon>
        <taxon>Takifugu</taxon>
    </lineage>
</organism>
<comment type="similarity">
    <text evidence="1">Belongs to the heme oxygenase family.</text>
</comment>
<protein>
    <recommendedName>
        <fullName evidence="2">heme oxygenase (biliverdin-producing)</fullName>
        <ecNumber evidence="2">1.14.14.18</ecNumber>
    </recommendedName>
</protein>
<dbReference type="CDD" id="cd19165">
    <property type="entry name" value="HemeO"/>
    <property type="match status" value="1"/>
</dbReference>
<keyword evidence="3" id="KW-0349">Heme</keyword>
<dbReference type="PANTHER" id="PTHR10720">
    <property type="entry name" value="HEME OXYGENASE"/>
    <property type="match status" value="1"/>
</dbReference>
<dbReference type="FunFam" id="1.20.910.10:FF:000001">
    <property type="entry name" value="Heme oxygenase 1"/>
    <property type="match status" value="1"/>
</dbReference>
<evidence type="ECO:0000313" key="8">
    <source>
        <dbReference type="EMBL" id="TNM97402.1"/>
    </source>
</evidence>
<dbReference type="InterPro" id="IPR016053">
    <property type="entry name" value="Haem_Oase-like"/>
</dbReference>
<reference evidence="8 9" key="1">
    <citation type="submission" date="2019-04" db="EMBL/GenBank/DDBJ databases">
        <title>The sequence and de novo assembly of Takifugu bimaculatus genome using PacBio and Hi-C technologies.</title>
        <authorList>
            <person name="Xu P."/>
            <person name="Liu B."/>
            <person name="Zhou Z."/>
        </authorList>
    </citation>
    <scope>NUCLEOTIDE SEQUENCE [LARGE SCALE GENOMIC DNA]</scope>
    <source>
        <strain evidence="8">TB-2018</strain>
        <tissue evidence="8">Muscle</tissue>
    </source>
</reference>
<evidence type="ECO:0000256" key="6">
    <source>
        <dbReference type="ARBA" id="ARBA00023002"/>
    </source>
</evidence>
<dbReference type="InterPro" id="IPR016084">
    <property type="entry name" value="Haem_Oase-like_multi-hlx"/>
</dbReference>
<accession>A0A4Z2BZK5</accession>
<dbReference type="GO" id="GO:0006788">
    <property type="term" value="P:heme oxidation"/>
    <property type="evidence" value="ECO:0007669"/>
    <property type="project" value="InterPro"/>
</dbReference>
<dbReference type="EC" id="1.14.14.18" evidence="2"/>
<evidence type="ECO:0000256" key="2">
    <source>
        <dbReference type="ARBA" id="ARBA00012360"/>
    </source>
</evidence>
<keyword evidence="9" id="KW-1185">Reference proteome</keyword>
<evidence type="ECO:0000256" key="3">
    <source>
        <dbReference type="ARBA" id="ARBA00022617"/>
    </source>
</evidence>
<proteinExistence type="inferred from homology"/>
<keyword evidence="6" id="KW-0560">Oxidoreductase</keyword>
<name>A0A4Z2BZK5_9TELE</name>
<sequence>MEFEYECFDTFMGCKDVYPASSAVIRRWKQSTGTSQGSNPPYEDKDATLSPEDLSEMLAAGTKEVHEKAENTQFVKDFLRGRIKRELFKLGSVALYHTYTAMEEEIERNKDHPHFAPLYFPAELHRHQALACDLEYFYGSNWQSQVTCSQATQRYVDRIHQVGREDPVLLVAHAYTRYMGDLSGGQVLRKVAQRALKLPPTGEGVKFYQFDAIHSAKAFKQLYRSRMNELDLDMDIKKRLVEEAVKAFQFNMEVFEELEEVGKTIQDDLLDAGMPVHGTLGGDISKCPYYAAKMAASGGTAYVGELAMAVLRHPTGRSCSPHGSPRWLG</sequence>
<keyword evidence="4" id="KW-0479">Metal-binding</keyword>
<dbReference type="GO" id="GO:0006979">
    <property type="term" value="P:response to oxidative stress"/>
    <property type="evidence" value="ECO:0007669"/>
    <property type="project" value="TreeGrafter"/>
</dbReference>
<dbReference type="Gene3D" id="1.20.910.10">
    <property type="entry name" value="Heme oxygenase-like"/>
    <property type="match status" value="1"/>
</dbReference>
<dbReference type="Pfam" id="PF01126">
    <property type="entry name" value="Heme_oxygenase"/>
    <property type="match status" value="1"/>
</dbReference>